<evidence type="ECO:0000256" key="1">
    <source>
        <dbReference type="SAM" id="MobiDB-lite"/>
    </source>
</evidence>
<evidence type="ECO:0000313" key="2">
    <source>
        <dbReference type="EMBL" id="CRK13935.1"/>
    </source>
</evidence>
<proteinExistence type="predicted"/>
<accession>A0A0G4KWX5</accession>
<dbReference type="AlphaFoldDB" id="A0A0G4KWX5"/>
<feature type="compositionally biased region" description="Basic and acidic residues" evidence="1">
    <location>
        <begin position="353"/>
        <end position="380"/>
    </location>
</feature>
<dbReference type="Proteomes" id="UP000044602">
    <property type="component" value="Unassembled WGS sequence"/>
</dbReference>
<organism evidence="2 3">
    <name type="scientific">Verticillium longisporum</name>
    <name type="common">Verticillium dahliae var. longisporum</name>
    <dbReference type="NCBI Taxonomy" id="100787"/>
    <lineage>
        <taxon>Eukaryota</taxon>
        <taxon>Fungi</taxon>
        <taxon>Dikarya</taxon>
        <taxon>Ascomycota</taxon>
        <taxon>Pezizomycotina</taxon>
        <taxon>Sordariomycetes</taxon>
        <taxon>Hypocreomycetidae</taxon>
        <taxon>Glomerellales</taxon>
        <taxon>Plectosphaerellaceae</taxon>
        <taxon>Verticillium</taxon>
    </lineage>
</organism>
<sequence>MADNPTPRRPVSTASRTNLLDDNEKARRVVLTKSYIRAEATYTPTMLQLINQRIENNGFRRLISDNAVYQRIMNSLKDSNSPQNERHPNIVDFLALEAMLPVNYNNTYNRSLSEWYQRCKVPEWADNQILVENHLCFEHEMATAKAFLHKQLVQSSAPGQAKAELAETITEEINSHYWRTDPKDHYLVNTMMNKVKEHQKLTEREAITVVAIYGGSYPALLLKHLVYNQDGEHCDLGDVALAVQEIEADKGLYKDIENAEQTIAIHQLALSHGETLDKRGDRPQAKKFRKEAGHLEREAHSAQCFLNRVYKGGLRKRGASGRAPNIVHVKNRSRAAVAAAAAASVRTATGESDGERAHSERAHPRVDIKQEHESDLRDEMLLPSIEID</sequence>
<protein>
    <submittedName>
        <fullName evidence="2">Uncharacterized protein</fullName>
    </submittedName>
</protein>
<feature type="non-terminal residue" evidence="2">
    <location>
        <position position="388"/>
    </location>
</feature>
<gene>
    <name evidence="2" type="ORF">BN1708_010988</name>
</gene>
<name>A0A0G4KWX5_VERLO</name>
<keyword evidence="3" id="KW-1185">Reference proteome</keyword>
<evidence type="ECO:0000313" key="3">
    <source>
        <dbReference type="Proteomes" id="UP000044602"/>
    </source>
</evidence>
<reference evidence="2 3" key="1">
    <citation type="submission" date="2015-05" db="EMBL/GenBank/DDBJ databases">
        <authorList>
            <person name="Wang D.B."/>
            <person name="Wang M."/>
        </authorList>
    </citation>
    <scope>NUCLEOTIDE SEQUENCE [LARGE SCALE GENOMIC DNA]</scope>
    <source>
        <strain evidence="2">VL1</strain>
    </source>
</reference>
<feature type="region of interest" description="Disordered" evidence="1">
    <location>
        <begin position="346"/>
        <end position="388"/>
    </location>
</feature>
<dbReference type="STRING" id="100787.A0A0G4KWX5"/>
<dbReference type="EMBL" id="CVQH01005113">
    <property type="protein sequence ID" value="CRK13935.1"/>
    <property type="molecule type" value="Genomic_DNA"/>
</dbReference>